<dbReference type="InterPro" id="IPR048665">
    <property type="entry name" value="InhA-like_VEG"/>
</dbReference>
<evidence type="ECO:0000256" key="2">
    <source>
        <dbReference type="ARBA" id="ARBA00004613"/>
    </source>
</evidence>
<keyword evidence="4" id="KW-0645">Protease</keyword>
<dbReference type="Pfam" id="PF20773">
    <property type="entry name" value="InhA-like_MAM"/>
    <property type="match status" value="1"/>
</dbReference>
<dbReference type="GO" id="GO:0005576">
    <property type="term" value="C:extracellular region"/>
    <property type="evidence" value="ECO:0007669"/>
    <property type="project" value="UniProtKB-SubCell"/>
</dbReference>
<dbReference type="AlphaFoldDB" id="A0A243AJX9"/>
<keyword evidence="9" id="KW-0482">Metalloprotease</keyword>
<organism evidence="14 15">
    <name type="scientific">Bacillus thuringiensis serovar navarrensis</name>
    <dbReference type="NCBI Taxonomy" id="339658"/>
    <lineage>
        <taxon>Bacteria</taxon>
        <taxon>Bacillati</taxon>
        <taxon>Bacillota</taxon>
        <taxon>Bacilli</taxon>
        <taxon>Bacillales</taxon>
        <taxon>Bacillaceae</taxon>
        <taxon>Bacillus</taxon>
        <taxon>Bacillus cereus group</taxon>
    </lineage>
</organism>
<dbReference type="PANTHER" id="PTHR13062">
    <property type="entry name" value="COLLAGENASE"/>
    <property type="match status" value="1"/>
</dbReference>
<name>A0A243AJX9_BACTU</name>
<dbReference type="RefSeq" id="WP_088031424.1">
    <property type="nucleotide sequence ID" value="NZ_NFDG01000065.1"/>
</dbReference>
<evidence type="ECO:0000313" key="15">
    <source>
        <dbReference type="Proteomes" id="UP000194860"/>
    </source>
</evidence>
<evidence type="ECO:0000256" key="8">
    <source>
        <dbReference type="ARBA" id="ARBA00022833"/>
    </source>
</evidence>
<keyword evidence="5" id="KW-0479">Metal-binding</keyword>
<dbReference type="Proteomes" id="UP000194860">
    <property type="component" value="Unassembled WGS sequence"/>
</dbReference>
<gene>
    <name evidence="14" type="ORF">BK732_07825</name>
</gene>
<dbReference type="InterPro" id="IPR012300">
    <property type="entry name" value="Pept_M6_InhA"/>
</dbReference>
<feature type="chain" id="PRO_5012557535" evidence="11">
    <location>
        <begin position="32"/>
        <end position="800"/>
    </location>
</feature>
<evidence type="ECO:0000256" key="6">
    <source>
        <dbReference type="ARBA" id="ARBA00022729"/>
    </source>
</evidence>
<evidence type="ECO:0000313" key="14">
    <source>
        <dbReference type="EMBL" id="OTY23609.1"/>
    </source>
</evidence>
<keyword evidence="6 11" id="KW-0732">Signal</keyword>
<reference evidence="14 15" key="1">
    <citation type="submission" date="2016-10" db="EMBL/GenBank/DDBJ databases">
        <title>Comparative genomics of Bacillus thuringiensis reveals a path to pathogens against multiple invertebrate hosts.</title>
        <authorList>
            <person name="Zheng J."/>
            <person name="Gao Q."/>
            <person name="Liu H."/>
            <person name="Peng D."/>
            <person name="Ruan L."/>
            <person name="Sun M."/>
        </authorList>
    </citation>
    <scope>NUCLEOTIDE SEQUENCE [LARGE SCALE GENOMIC DNA]</scope>
    <source>
        <strain evidence="14">BGSC 4BM1</strain>
    </source>
</reference>
<dbReference type="Pfam" id="PF20774">
    <property type="entry name" value="InhA-like_VEG"/>
    <property type="match status" value="1"/>
</dbReference>
<evidence type="ECO:0000259" key="12">
    <source>
        <dbReference type="Pfam" id="PF05547"/>
    </source>
</evidence>
<dbReference type="InterPro" id="IPR008757">
    <property type="entry name" value="Peptidase_M6-like_domain"/>
</dbReference>
<feature type="region of interest" description="Disordered" evidence="10">
    <location>
        <begin position="120"/>
        <end position="151"/>
    </location>
</feature>
<feature type="domain" description="Immune inhibitor A-like metallopeptidase VEG" evidence="13">
    <location>
        <begin position="639"/>
        <end position="796"/>
    </location>
</feature>
<feature type="compositionally biased region" description="Polar residues" evidence="10">
    <location>
        <begin position="120"/>
        <end position="132"/>
    </location>
</feature>
<dbReference type="Gene3D" id="2.60.120.200">
    <property type="match status" value="1"/>
</dbReference>
<comment type="cofactor">
    <cofactor evidence="1">
        <name>Zn(2+)</name>
        <dbReference type="ChEBI" id="CHEBI:29105"/>
    </cofactor>
</comment>
<proteinExistence type="predicted"/>
<protein>
    <submittedName>
        <fullName evidence="14">Peptidase M6</fullName>
    </submittedName>
</protein>
<dbReference type="NCBIfam" id="TIGR03296">
    <property type="entry name" value="M6dom_TIGR03296"/>
    <property type="match status" value="1"/>
</dbReference>
<dbReference type="GO" id="GO:0008237">
    <property type="term" value="F:metallopeptidase activity"/>
    <property type="evidence" value="ECO:0007669"/>
    <property type="project" value="UniProtKB-KW"/>
</dbReference>
<dbReference type="GO" id="GO:0046872">
    <property type="term" value="F:metal ion binding"/>
    <property type="evidence" value="ECO:0007669"/>
    <property type="project" value="UniProtKB-KW"/>
</dbReference>
<dbReference type="GO" id="GO:0006508">
    <property type="term" value="P:proteolysis"/>
    <property type="evidence" value="ECO:0007669"/>
    <property type="project" value="UniProtKB-KW"/>
</dbReference>
<keyword evidence="7" id="KW-0378">Hydrolase</keyword>
<evidence type="ECO:0000256" key="10">
    <source>
        <dbReference type="SAM" id="MobiDB-lite"/>
    </source>
</evidence>
<evidence type="ECO:0000256" key="9">
    <source>
        <dbReference type="ARBA" id="ARBA00023049"/>
    </source>
</evidence>
<dbReference type="PIRSF" id="PIRSF007519">
    <property type="entry name" value="Protease_InhA"/>
    <property type="match status" value="1"/>
</dbReference>
<dbReference type="Pfam" id="PF05547">
    <property type="entry name" value="Peptidase_M6"/>
    <property type="match status" value="1"/>
</dbReference>
<sequence length="800" mass="88679">MKKKPFKLLSKLALVATLVCLISPKSQSVSAETTKKILPTAPIDENLIPKERLADSLKERGEINPAASNKETVEAVENYIERKKGGKQGKEEINLDRLSTEASNFLKSVKDTKADVKYQVNHSASDSSTENTPALVKGSLNGHVPTSPAKEKEYNGEVRKDKVLVLLVEFEDFKHNNIDKHPHYMYSDDFNQDHYQKMLFGNDLFQLYDGTSIKSFKKYYEEQSGGSYTVDGTVTKWLTLPGKAADYGRDADSGGRDNQGPKGPTDLVKGALQAAVDSGIDLSEFDQFDQYDINGDGDRNQPDGVIDHLMLIHAGMGQEAGGGKLGNDAVWSHRSIVSSLPYEIEGTKSKAPYWNGKIAAFDYTIEPEDGTVGVFAHEFGHDLGLPDEYDNSLEKKGWGEPIAGWSLMSTGSWAGKIIGTTPTSFSPQNKEFFQKIMGGNWVNIAEVDYDQLNKGIGYATYLDQSVSKTERPGMIRVNLPDKEVKGIEPSFGKKYYYSTKGDNIHTTLETPMFDLTKSNNVQFDFKTLYEIETDHDLLEVYAVTEDGTNILIDKIGKNNVRNGTDTTQGNWIDKSYDLSQFRGKKVKIVFEYMTDDSLTLNGFALDNATLTVDGKLIFSDDTEGTPKFKLDGFAISNGIEKKKHNYYLEWRNYAGSDEALKYSQGPAYNTGMVVWYADSSYIDNWIGVHPGHGFLGVVDSHPKAIVGTLNGKPTFRNSTRFQIADAAFSFNQTPSWKVVSSKSGTFVYDGLPGVAKFDDSNTYINEQIPDAGRILPKLGLKFEVVGQADDNTAGAIRLYR</sequence>
<accession>A0A243AJX9</accession>
<evidence type="ECO:0000256" key="1">
    <source>
        <dbReference type="ARBA" id="ARBA00001947"/>
    </source>
</evidence>
<evidence type="ECO:0000256" key="11">
    <source>
        <dbReference type="SAM" id="SignalP"/>
    </source>
</evidence>
<evidence type="ECO:0000256" key="4">
    <source>
        <dbReference type="ARBA" id="ARBA00022670"/>
    </source>
</evidence>
<evidence type="ECO:0000256" key="5">
    <source>
        <dbReference type="ARBA" id="ARBA00022723"/>
    </source>
</evidence>
<evidence type="ECO:0000256" key="3">
    <source>
        <dbReference type="ARBA" id="ARBA00022525"/>
    </source>
</evidence>
<feature type="signal peptide" evidence="11">
    <location>
        <begin position="1"/>
        <end position="31"/>
    </location>
</feature>
<evidence type="ECO:0000256" key="7">
    <source>
        <dbReference type="ARBA" id="ARBA00022801"/>
    </source>
</evidence>
<keyword evidence="8" id="KW-0862">Zinc</keyword>
<dbReference type="SUPFAM" id="SSF55486">
    <property type="entry name" value="Metalloproteases ('zincins'), catalytic domain"/>
    <property type="match status" value="1"/>
</dbReference>
<dbReference type="NCBIfam" id="NF038128">
    <property type="entry name" value="choice_anch_J"/>
    <property type="match status" value="1"/>
</dbReference>
<comment type="caution">
    <text evidence="14">The sequence shown here is derived from an EMBL/GenBank/DDBJ whole genome shotgun (WGS) entry which is preliminary data.</text>
</comment>
<feature type="domain" description="Peptidase M6-like" evidence="12">
    <location>
        <begin position="151"/>
        <end position="442"/>
    </location>
</feature>
<keyword evidence="3" id="KW-0964">Secreted</keyword>
<evidence type="ECO:0000259" key="13">
    <source>
        <dbReference type="Pfam" id="PF20774"/>
    </source>
</evidence>
<dbReference type="EMBL" id="NFDG01000065">
    <property type="protein sequence ID" value="OTY23609.1"/>
    <property type="molecule type" value="Genomic_DNA"/>
</dbReference>
<comment type="subcellular location">
    <subcellularLocation>
        <location evidence="2">Secreted</location>
    </subcellularLocation>
</comment>
<dbReference type="PANTHER" id="PTHR13062:SF12">
    <property type="entry name" value="ALPHA-2-MACROGLOBULIN DOMAIN-CONTAINING PROTEIN"/>
    <property type="match status" value="1"/>
</dbReference>